<evidence type="ECO:0000256" key="3">
    <source>
        <dbReference type="ARBA" id="ARBA00022670"/>
    </source>
</evidence>
<dbReference type="InterPro" id="IPR054612">
    <property type="entry name" value="Phage_capsid-like_C"/>
</dbReference>
<evidence type="ECO:0000259" key="7">
    <source>
        <dbReference type="Pfam" id="PF05065"/>
    </source>
</evidence>
<keyword evidence="9" id="KW-1185">Reference proteome</keyword>
<dbReference type="InterPro" id="IPR024455">
    <property type="entry name" value="Phage_capsid"/>
</dbReference>
<sequence>MNRMYSVLTVKAVEEDQRIIRGVATTPNPDRVGDIVEPLGVQFKNPMPLLHQHVHDKPVGTVTFDKPTKDGITFEAKLPKIEDAGPLRDRIETAWGELKAGLVRAVSIGFRSLEHAWMDDGGIRFIKSEVLELSLVSVPANADAVISTIKSIDRPLLAATGKEPKANDRPARPGASGKSTKPVNLKPKENAAMKTVAEQIAALEASRQAKSARMGEVMHKSIDEGRSTDQSEQEEFDTLEQEVGQIDGDLKRLRALEKTQALTAKPVIANQIKTTEAGAAVRMGAPVVIKSDKDEAFEGQSFTRMVIAKTLARIDDMSAVGVAHKRWGKSNPQLVETIKAAVAGGGTESGEWGSELVHIDRYTGDFIEYLYSRTVFDKLPLREVPANVNIAGQDGAATGYWVGQSKSIPVTKADFFDVNLTPLKVAALAVVSKELLRDSSPSAEKLVRDALVEASAQRVDQTFLGTGAAVAGVSPAGILNGVTAGTSAGSDIEGVIADVKALYAGFIAANNADGLQFVTTQSLAKSVGLMQNALGNWAFPGLSANGGSLLGDPLVAGGNVGAGDLILLKPSDIYKIGDRGVEVSLSTEAAIEMDSAPAGASDTPTANTSVVSMFQTDSVAIKVVRPLNFAKRRASAVAYIGDADYGAVAP</sequence>
<dbReference type="EMBL" id="HG916852">
    <property type="protein sequence ID" value="CDM56277.1"/>
    <property type="molecule type" value="Genomic_DNA"/>
</dbReference>
<evidence type="ECO:0000256" key="2">
    <source>
        <dbReference type="ARBA" id="ARBA00022612"/>
    </source>
</evidence>
<gene>
    <name evidence="8" type="ORF">LPU83_0595</name>
</gene>
<dbReference type="RefSeq" id="WP_024318356.1">
    <property type="nucleotide sequence ID" value="NZ_ATTO01000085.1"/>
</dbReference>
<dbReference type="KEGG" id="rhl:LPU83_0595"/>
<reference evidence="8" key="1">
    <citation type="submission" date="2013-11" db="EMBL/GenBank/DDBJ databases">
        <title>Draft genome sequence of the broad-host-range Rhizobium sp. LPU83 strain, a member of the low-genetic diversity Oregon-like Rhizobium sp. group.</title>
        <authorList>
            <person name="Wibberg D."/>
            <person name="Puehler A."/>
            <person name="Schlueter A."/>
        </authorList>
    </citation>
    <scope>NUCLEOTIDE SEQUENCE [LARGE SCALE GENOMIC DNA]</scope>
    <source>
        <strain evidence="8">LPU83</strain>
    </source>
</reference>
<evidence type="ECO:0000256" key="4">
    <source>
        <dbReference type="ARBA" id="ARBA00022801"/>
    </source>
</evidence>
<protein>
    <submittedName>
        <fullName evidence="8">Peptidase U35 phage prohead HK97</fullName>
    </submittedName>
</protein>
<dbReference type="AlphaFoldDB" id="W6R4L9"/>
<dbReference type="InterPro" id="IPR054613">
    <property type="entry name" value="Peptidase_S78_dom"/>
</dbReference>
<feature type="region of interest" description="Disordered" evidence="5">
    <location>
        <begin position="160"/>
        <end position="185"/>
    </location>
</feature>
<keyword evidence="4" id="KW-0378">Hydrolase</keyword>
<dbReference type="Pfam" id="PF04586">
    <property type="entry name" value="Peptidase_S78"/>
    <property type="match status" value="1"/>
</dbReference>
<evidence type="ECO:0000313" key="8">
    <source>
        <dbReference type="EMBL" id="CDM56277.1"/>
    </source>
</evidence>
<feature type="domain" description="Prohead serine protease" evidence="6">
    <location>
        <begin position="46"/>
        <end position="149"/>
    </location>
</feature>
<name>W6R4L9_9HYPH</name>
<dbReference type="GO" id="GO:0006508">
    <property type="term" value="P:proteolysis"/>
    <property type="evidence" value="ECO:0007669"/>
    <property type="project" value="UniProtKB-KW"/>
</dbReference>
<dbReference type="Gene3D" id="3.30.2400.10">
    <property type="entry name" value="Major capsid protein gp5"/>
    <property type="match status" value="1"/>
</dbReference>
<feature type="compositionally biased region" description="Basic and acidic residues" evidence="5">
    <location>
        <begin position="162"/>
        <end position="171"/>
    </location>
</feature>
<dbReference type="NCBIfam" id="TIGR01554">
    <property type="entry name" value="major_cap_HK97"/>
    <property type="match status" value="1"/>
</dbReference>
<dbReference type="SUPFAM" id="SSF56563">
    <property type="entry name" value="Major capsid protein gp5"/>
    <property type="match status" value="1"/>
</dbReference>
<keyword evidence="3" id="KW-0645">Protease</keyword>
<dbReference type="HOGENOM" id="CLU_036261_1_0_5"/>
<dbReference type="Pfam" id="PF05065">
    <property type="entry name" value="Phage_capsid"/>
    <property type="match status" value="1"/>
</dbReference>
<accession>W6R4L9</accession>
<dbReference type="Proteomes" id="UP000019443">
    <property type="component" value="Chromosome"/>
</dbReference>
<keyword evidence="2" id="KW-1188">Viral release from host cell</keyword>
<evidence type="ECO:0000313" key="9">
    <source>
        <dbReference type="Proteomes" id="UP000019443"/>
    </source>
</evidence>
<dbReference type="GO" id="GO:0008233">
    <property type="term" value="F:peptidase activity"/>
    <property type="evidence" value="ECO:0007669"/>
    <property type="project" value="UniProtKB-KW"/>
</dbReference>
<comment type="subcellular location">
    <subcellularLocation>
        <location evidence="1">Virion</location>
    </subcellularLocation>
</comment>
<dbReference type="eggNOG" id="COG3740">
    <property type="taxonomic scope" value="Bacteria"/>
</dbReference>
<feature type="domain" description="Phage capsid-like C-terminal" evidence="7">
    <location>
        <begin position="387"/>
        <end position="639"/>
    </location>
</feature>
<evidence type="ECO:0000259" key="6">
    <source>
        <dbReference type="Pfam" id="PF04586"/>
    </source>
</evidence>
<organism evidence="8 9">
    <name type="scientific">Rhizobium favelukesii</name>
    <dbReference type="NCBI Taxonomy" id="348824"/>
    <lineage>
        <taxon>Bacteria</taxon>
        <taxon>Pseudomonadati</taxon>
        <taxon>Pseudomonadota</taxon>
        <taxon>Alphaproteobacteria</taxon>
        <taxon>Hyphomicrobiales</taxon>
        <taxon>Rhizobiaceae</taxon>
        <taxon>Rhizobium/Agrobacterium group</taxon>
        <taxon>Rhizobium</taxon>
    </lineage>
</organism>
<proteinExistence type="predicted"/>
<dbReference type="PATRIC" id="fig|348824.6.peg.640"/>
<evidence type="ECO:0000256" key="1">
    <source>
        <dbReference type="ARBA" id="ARBA00004328"/>
    </source>
</evidence>
<evidence type="ECO:0000256" key="5">
    <source>
        <dbReference type="SAM" id="MobiDB-lite"/>
    </source>
</evidence>